<feature type="transmembrane region" description="Helical" evidence="1">
    <location>
        <begin position="110"/>
        <end position="130"/>
    </location>
</feature>
<comment type="caution">
    <text evidence="2">The sequence shown here is derived from an EMBL/GenBank/DDBJ whole genome shotgun (WGS) entry which is preliminary data.</text>
</comment>
<proteinExistence type="predicted"/>
<keyword evidence="1" id="KW-1133">Transmembrane helix</keyword>
<protein>
    <submittedName>
        <fullName evidence="2">Uncharacterized protein</fullName>
    </submittedName>
</protein>
<reference evidence="2 3" key="1">
    <citation type="journal article" date="2019" name="Nat. Microbiol.">
        <title>Mediterranean grassland soil C-N compound turnover is dependent on rainfall and depth, and is mediated by genomically divergent microorganisms.</title>
        <authorList>
            <person name="Diamond S."/>
            <person name="Andeer P.F."/>
            <person name="Li Z."/>
            <person name="Crits-Christoph A."/>
            <person name="Burstein D."/>
            <person name="Anantharaman K."/>
            <person name="Lane K.R."/>
            <person name="Thomas B.C."/>
            <person name="Pan C."/>
            <person name="Northen T.R."/>
            <person name="Banfield J.F."/>
        </authorList>
    </citation>
    <scope>NUCLEOTIDE SEQUENCE [LARGE SCALE GENOMIC DNA]</scope>
    <source>
        <strain evidence="2">WS_8</strain>
    </source>
</reference>
<dbReference type="Proteomes" id="UP000316609">
    <property type="component" value="Unassembled WGS sequence"/>
</dbReference>
<gene>
    <name evidence="2" type="ORF">E6K78_05080</name>
</gene>
<accession>A0A538TUW6</accession>
<organism evidence="2 3">
    <name type="scientific">Eiseniibacteriota bacterium</name>
    <dbReference type="NCBI Taxonomy" id="2212470"/>
    <lineage>
        <taxon>Bacteria</taxon>
        <taxon>Candidatus Eiseniibacteriota</taxon>
    </lineage>
</organism>
<name>A0A538TUW6_UNCEI</name>
<evidence type="ECO:0000313" key="3">
    <source>
        <dbReference type="Proteomes" id="UP000316609"/>
    </source>
</evidence>
<evidence type="ECO:0000313" key="2">
    <source>
        <dbReference type="EMBL" id="TMQ67401.1"/>
    </source>
</evidence>
<evidence type="ECO:0000256" key="1">
    <source>
        <dbReference type="SAM" id="Phobius"/>
    </source>
</evidence>
<feature type="transmembrane region" description="Helical" evidence="1">
    <location>
        <begin position="164"/>
        <end position="188"/>
    </location>
</feature>
<sequence>MMKIVLAAVLGGIVVFLWGFASHAVLPLGTAGIQDLPNEDAVTGTLRVAVREPGLYFFPGMPMSPGMTKSQKAAAEKLWSERLRRGPSGLLVYTPGGKEPMSVAQLGAELLSDVLGAMVAAILLSMAGPIGSFGMRVLFVTLLGLFASLAIDLSYWIWYGFPALYTAAAAVDQTLSWFFAGLVLARVVKKGA</sequence>
<dbReference type="AlphaFoldDB" id="A0A538TUW6"/>
<keyword evidence="1" id="KW-0812">Transmembrane</keyword>
<dbReference type="EMBL" id="VBOY01000041">
    <property type="protein sequence ID" value="TMQ67401.1"/>
    <property type="molecule type" value="Genomic_DNA"/>
</dbReference>
<feature type="transmembrane region" description="Helical" evidence="1">
    <location>
        <begin position="137"/>
        <end position="158"/>
    </location>
</feature>
<keyword evidence="1" id="KW-0472">Membrane</keyword>